<sequence length="59" mass="6452">CVFCKRVSCTFGLFTELVGKCTGSRFDGFITLEGRRITKLGQILLNGNNVTVLPGHMCV</sequence>
<accession>A0A8C0EXH4</accession>
<dbReference type="AlphaFoldDB" id="A0A8C0EXH4"/>
<reference evidence="1" key="2">
    <citation type="submission" date="2025-09" db="UniProtKB">
        <authorList>
            <consortium name="Ensembl"/>
        </authorList>
    </citation>
    <scope>IDENTIFICATION</scope>
</reference>
<evidence type="ECO:0000313" key="2">
    <source>
        <dbReference type="Proteomes" id="UP000694567"/>
    </source>
</evidence>
<dbReference type="Proteomes" id="UP000694567">
    <property type="component" value="Unplaced"/>
</dbReference>
<organism evidence="1 2">
    <name type="scientific">Bubo bubo</name>
    <name type="common">Eurasian eagle-owl</name>
    <name type="synonym">Strix bubo</name>
    <dbReference type="NCBI Taxonomy" id="30461"/>
    <lineage>
        <taxon>Eukaryota</taxon>
        <taxon>Metazoa</taxon>
        <taxon>Chordata</taxon>
        <taxon>Craniata</taxon>
        <taxon>Vertebrata</taxon>
        <taxon>Euteleostomi</taxon>
        <taxon>Archelosauria</taxon>
        <taxon>Archosauria</taxon>
        <taxon>Dinosauria</taxon>
        <taxon>Saurischia</taxon>
        <taxon>Theropoda</taxon>
        <taxon>Coelurosauria</taxon>
        <taxon>Aves</taxon>
        <taxon>Neognathae</taxon>
        <taxon>Neoaves</taxon>
        <taxon>Telluraves</taxon>
        <taxon>Strigiformes</taxon>
        <taxon>Strigidae</taxon>
        <taxon>Bubo</taxon>
    </lineage>
</organism>
<proteinExistence type="predicted"/>
<evidence type="ECO:0000313" key="1">
    <source>
        <dbReference type="Ensembl" id="ENSBOBP00000011324.1"/>
    </source>
</evidence>
<keyword evidence="2" id="KW-1185">Reference proteome</keyword>
<reference evidence="1" key="1">
    <citation type="submission" date="2025-08" db="UniProtKB">
        <authorList>
            <consortium name="Ensembl"/>
        </authorList>
    </citation>
    <scope>IDENTIFICATION</scope>
</reference>
<dbReference type="Ensembl" id="ENSBOBT00000011603.1">
    <property type="protein sequence ID" value="ENSBOBP00000011324.1"/>
    <property type="gene ID" value="ENSBOBG00000007215.1"/>
</dbReference>
<name>A0A8C0EXH4_BUBBB</name>
<protein>
    <submittedName>
        <fullName evidence="1">Uncharacterized protein</fullName>
    </submittedName>
</protein>